<protein>
    <submittedName>
        <fullName evidence="1">Uncharacterized protein</fullName>
    </submittedName>
</protein>
<dbReference type="EMBL" id="QYZD01000021">
    <property type="protein sequence ID" value="RJG21756.1"/>
    <property type="molecule type" value="Genomic_DNA"/>
</dbReference>
<reference evidence="1 2" key="1">
    <citation type="submission" date="2018-09" db="EMBL/GenBank/DDBJ databases">
        <title>Paenibacillus SK2017-BO5.</title>
        <authorList>
            <person name="Piskunova J.V."/>
            <person name="Dubiley S.A."/>
            <person name="Severinov K.V."/>
        </authorList>
    </citation>
    <scope>NUCLEOTIDE SEQUENCE [LARGE SCALE GENOMIC DNA]</scope>
    <source>
        <strain evidence="1 2">BO5</strain>
    </source>
</reference>
<comment type="caution">
    <text evidence="1">The sequence shown here is derived from an EMBL/GenBank/DDBJ whole genome shotgun (WGS) entry which is preliminary data.</text>
</comment>
<accession>A0A3A3GHX3</accession>
<name>A0A3A3GHX3_PANTH</name>
<dbReference type="RefSeq" id="WP_119795324.1">
    <property type="nucleotide sequence ID" value="NZ_QYZD01000021.1"/>
</dbReference>
<evidence type="ECO:0000313" key="2">
    <source>
        <dbReference type="Proteomes" id="UP000266177"/>
    </source>
</evidence>
<organism evidence="1 2">
    <name type="scientific">Paenibacillus thiaminolyticus</name>
    <name type="common">Bacillus thiaminolyticus</name>
    <dbReference type="NCBI Taxonomy" id="49283"/>
    <lineage>
        <taxon>Bacteria</taxon>
        <taxon>Bacillati</taxon>
        <taxon>Bacillota</taxon>
        <taxon>Bacilli</taxon>
        <taxon>Bacillales</taxon>
        <taxon>Paenibacillaceae</taxon>
        <taxon>Paenibacillus</taxon>
    </lineage>
</organism>
<evidence type="ECO:0000313" key="1">
    <source>
        <dbReference type="EMBL" id="RJG21756.1"/>
    </source>
</evidence>
<proteinExistence type="predicted"/>
<gene>
    <name evidence="1" type="ORF">DQX05_20355</name>
</gene>
<dbReference type="Proteomes" id="UP000266177">
    <property type="component" value="Unassembled WGS sequence"/>
</dbReference>
<dbReference type="AlphaFoldDB" id="A0A3A3GHX3"/>
<sequence length="96" mass="11080">MKRLVSRFLMQSNSDRYDDEEKSGNYTRWVNGELYLDSEGNSGSPYSWRLGAASLRVLENSGRLKVKREGGQVAMPFERYGSQEGRWRPSAEVWRG</sequence>